<accession>A0A315ZHE8</accession>
<evidence type="ECO:0000313" key="2">
    <source>
        <dbReference type="Proteomes" id="UP000245535"/>
    </source>
</evidence>
<evidence type="ECO:0000313" key="1">
    <source>
        <dbReference type="EMBL" id="PWJ44218.1"/>
    </source>
</evidence>
<dbReference type="AlphaFoldDB" id="A0A315ZHE8"/>
<reference evidence="1 2" key="1">
    <citation type="submission" date="2018-03" db="EMBL/GenBank/DDBJ databases">
        <title>Genomic Encyclopedia of Archaeal and Bacterial Type Strains, Phase II (KMG-II): from individual species to whole genera.</title>
        <authorList>
            <person name="Goeker M."/>
        </authorList>
    </citation>
    <scope>NUCLEOTIDE SEQUENCE [LARGE SCALE GENOMIC DNA]</scope>
    <source>
        <strain evidence="1 2">DSM 28229</strain>
    </source>
</reference>
<gene>
    <name evidence="1" type="ORF">BC781_101568</name>
</gene>
<sequence>MKIQHFALLGITFLTLMSFSFLQYTEEDEPNYYSSDYIITYGQAGPFTLNSAFPGKEGEYMGYQLVQRKQIRYAEDGADTLTTFHAQKDGITHIIIHPKYNNDALIGGLEVVSALYETKHGVGVGSSLYDFYAIYPDAKGYYTFVSDMYWVEYPVMEGIQFLIDAKACKTEPDAFSDLTVIEKSNLNLKSRITGIRIF</sequence>
<keyword evidence="2" id="KW-1185">Reference proteome</keyword>
<dbReference type="Proteomes" id="UP000245535">
    <property type="component" value="Unassembled WGS sequence"/>
</dbReference>
<comment type="caution">
    <text evidence="1">The sequence shown here is derived from an EMBL/GenBank/DDBJ whole genome shotgun (WGS) entry which is preliminary data.</text>
</comment>
<organism evidence="1 2">
    <name type="scientific">Sediminitomix flava</name>
    <dbReference type="NCBI Taxonomy" id="379075"/>
    <lineage>
        <taxon>Bacteria</taxon>
        <taxon>Pseudomonadati</taxon>
        <taxon>Bacteroidota</taxon>
        <taxon>Cytophagia</taxon>
        <taxon>Cytophagales</taxon>
        <taxon>Flammeovirgaceae</taxon>
        <taxon>Sediminitomix</taxon>
    </lineage>
</organism>
<protein>
    <submittedName>
        <fullName evidence="1">Uncharacterized protein</fullName>
    </submittedName>
</protein>
<name>A0A315ZHE8_SEDFL</name>
<dbReference type="EMBL" id="QGDO01000001">
    <property type="protein sequence ID" value="PWJ44218.1"/>
    <property type="molecule type" value="Genomic_DNA"/>
</dbReference>
<proteinExistence type="predicted"/>